<organism evidence="9 10">
    <name type="scientific">Thioflexithrix psekupsensis</name>
    <dbReference type="NCBI Taxonomy" id="1570016"/>
    <lineage>
        <taxon>Bacteria</taxon>
        <taxon>Pseudomonadati</taxon>
        <taxon>Pseudomonadota</taxon>
        <taxon>Gammaproteobacteria</taxon>
        <taxon>Thiotrichales</taxon>
        <taxon>Thioflexithrix</taxon>
    </lineage>
</organism>
<sequence length="723" mass="82907">MIFTAYQSGFIHGFNRIPLRYLLIIPFIFLLLLTVAIVSWLSWNNSQVAVNHLAKKLRESVSIRIEDHLIRSLERPTIVNKKMQNAIDLSWLEPEQLDVLQSYFFKQLQLFERMSYVQFAHRNGDFLGLERHPKGHFSLDIANADTMGDMESYSLDSSGIKGKVPLFFVPGYDARQQIWYQNTQQSQSSRWQIQVGKSNWNDVFSFFGQTWLSITYSTPIFKQGEFIGVAAVDFTLTDLSQFLHQLNFSPNGQTFIIERSGKLLASSSQEKLYSLRLIDKTIERLMATESEQLLIRETAQYLQQYFGDFSRIDRNNQLEFNIEKKRQYVQILPFKLDKDLDWLIVVVVPESDFMAEIDANTKTTVQLSIVALCLALLLGIAISYWVIYPIRALNQAANQLASGEWTQIPVMRYDELGKLTKTFNLMAKQLQESFVQLEEKVAERTAHITAQANQLAEANHKIHLLNEKLHADNRRMGAELSVTRRLQQMVLPRKEELNAIETLEIASFMEPATEVGGDYYDILQIGIGDVTGHGLESGVLMMMVQTAVRALLSSDIEDPKKFLTILNRTLYDNLQRMQSDKNLTLALIDYYEGKLRLSGQHEEVLFVRRSGEIERIDTFSLGFMVGLEPDIADFVTYRELDLLEGDGIVLYTDGLTEAMNAQRQQYGVGRLCETVSRHWHLNAQQIQQIVINDLRRHIGSHRLQDDVTLLIIKQKVLTVAAAA</sequence>
<feature type="transmembrane region" description="Helical" evidence="7">
    <location>
        <begin position="367"/>
        <end position="387"/>
    </location>
</feature>
<evidence type="ECO:0000256" key="7">
    <source>
        <dbReference type="SAM" id="Phobius"/>
    </source>
</evidence>
<dbReference type="GO" id="GO:0005886">
    <property type="term" value="C:plasma membrane"/>
    <property type="evidence" value="ECO:0007669"/>
    <property type="project" value="UniProtKB-SubCell"/>
</dbReference>
<gene>
    <name evidence="9" type="ORF">TPSD3_00475</name>
</gene>
<evidence type="ECO:0000313" key="9">
    <source>
        <dbReference type="EMBL" id="OUD16335.1"/>
    </source>
</evidence>
<dbReference type="InterPro" id="IPR033479">
    <property type="entry name" value="dCache_1"/>
</dbReference>
<dbReference type="InterPro" id="IPR036457">
    <property type="entry name" value="PPM-type-like_dom_sf"/>
</dbReference>
<dbReference type="Gene3D" id="3.60.40.10">
    <property type="entry name" value="PPM-type phosphatase domain"/>
    <property type="match status" value="1"/>
</dbReference>
<keyword evidence="10" id="KW-1185">Reference proteome</keyword>
<proteinExistence type="predicted"/>
<name>A0A251XD84_9GAMM</name>
<evidence type="ECO:0000256" key="5">
    <source>
        <dbReference type="ARBA" id="ARBA00022989"/>
    </source>
</evidence>
<dbReference type="GO" id="GO:0007165">
    <property type="term" value="P:signal transduction"/>
    <property type="evidence" value="ECO:0007669"/>
    <property type="project" value="InterPro"/>
</dbReference>
<evidence type="ECO:0000256" key="4">
    <source>
        <dbReference type="ARBA" id="ARBA00022801"/>
    </source>
</evidence>
<dbReference type="SUPFAM" id="SSF81606">
    <property type="entry name" value="PP2C-like"/>
    <property type="match status" value="1"/>
</dbReference>
<evidence type="ECO:0000256" key="6">
    <source>
        <dbReference type="ARBA" id="ARBA00023136"/>
    </source>
</evidence>
<dbReference type="Pfam" id="PF02743">
    <property type="entry name" value="dCache_1"/>
    <property type="match status" value="1"/>
</dbReference>
<feature type="domain" description="HAMP" evidence="8">
    <location>
        <begin position="384"/>
        <end position="435"/>
    </location>
</feature>
<comment type="caution">
    <text evidence="9">The sequence shown here is derived from an EMBL/GenBank/DDBJ whole genome shotgun (WGS) entry which is preliminary data.</text>
</comment>
<dbReference type="OrthoDB" id="9811749at2"/>
<dbReference type="PANTHER" id="PTHR43156:SF2">
    <property type="entry name" value="STAGE II SPORULATION PROTEIN E"/>
    <property type="match status" value="1"/>
</dbReference>
<evidence type="ECO:0000256" key="1">
    <source>
        <dbReference type="ARBA" id="ARBA00004651"/>
    </source>
</evidence>
<dbReference type="InterPro" id="IPR003660">
    <property type="entry name" value="HAMP_dom"/>
</dbReference>
<dbReference type="SUPFAM" id="SSF158472">
    <property type="entry name" value="HAMP domain-like"/>
    <property type="match status" value="1"/>
</dbReference>
<evidence type="ECO:0000256" key="2">
    <source>
        <dbReference type="ARBA" id="ARBA00022475"/>
    </source>
</evidence>
<dbReference type="AlphaFoldDB" id="A0A251XD84"/>
<dbReference type="GO" id="GO:0016791">
    <property type="term" value="F:phosphatase activity"/>
    <property type="evidence" value="ECO:0007669"/>
    <property type="project" value="TreeGrafter"/>
</dbReference>
<feature type="transmembrane region" description="Helical" evidence="7">
    <location>
        <begin position="21"/>
        <end position="43"/>
    </location>
</feature>
<protein>
    <recommendedName>
        <fullName evidence="8">HAMP domain-containing protein</fullName>
    </recommendedName>
</protein>
<dbReference type="Pfam" id="PF07228">
    <property type="entry name" value="SpoIIE"/>
    <property type="match status" value="1"/>
</dbReference>
<dbReference type="InterPro" id="IPR052016">
    <property type="entry name" value="Bact_Sigma-Reg"/>
</dbReference>
<dbReference type="SMART" id="SM00304">
    <property type="entry name" value="HAMP"/>
    <property type="match status" value="1"/>
</dbReference>
<accession>A0A251XD84</accession>
<dbReference type="RefSeq" id="WP_140048444.1">
    <property type="nucleotide sequence ID" value="NZ_MSLT01000001.1"/>
</dbReference>
<dbReference type="InterPro" id="IPR001932">
    <property type="entry name" value="PPM-type_phosphatase-like_dom"/>
</dbReference>
<keyword evidence="3 7" id="KW-0812">Transmembrane</keyword>
<dbReference type="PANTHER" id="PTHR43156">
    <property type="entry name" value="STAGE II SPORULATION PROTEIN E-RELATED"/>
    <property type="match status" value="1"/>
</dbReference>
<dbReference type="SMART" id="SM00331">
    <property type="entry name" value="PP2C_SIG"/>
    <property type="match status" value="1"/>
</dbReference>
<dbReference type="PROSITE" id="PS50885">
    <property type="entry name" value="HAMP"/>
    <property type="match status" value="1"/>
</dbReference>
<dbReference type="EMBL" id="MSLT01000001">
    <property type="protein sequence ID" value="OUD16335.1"/>
    <property type="molecule type" value="Genomic_DNA"/>
</dbReference>
<dbReference type="CDD" id="cd06225">
    <property type="entry name" value="HAMP"/>
    <property type="match status" value="1"/>
</dbReference>
<comment type="subcellular location">
    <subcellularLocation>
        <location evidence="1">Cell membrane</location>
        <topology evidence="1">Multi-pass membrane protein</topology>
    </subcellularLocation>
</comment>
<keyword evidence="2" id="KW-1003">Cell membrane</keyword>
<dbReference type="Gene3D" id="6.10.340.10">
    <property type="match status" value="1"/>
</dbReference>
<dbReference type="Gene3D" id="3.30.450.20">
    <property type="entry name" value="PAS domain"/>
    <property type="match status" value="1"/>
</dbReference>
<dbReference type="Pfam" id="PF00672">
    <property type="entry name" value="HAMP"/>
    <property type="match status" value="1"/>
</dbReference>
<reference evidence="9 10" key="1">
    <citation type="submission" date="2016-12" db="EMBL/GenBank/DDBJ databases">
        <title>Thioflexothrix psekupsii D3 genome sequencing and assembly.</title>
        <authorList>
            <person name="Fomenkov A."/>
            <person name="Vincze T."/>
            <person name="Grabovich M."/>
            <person name="Anton B.P."/>
            <person name="Dubinina G."/>
            <person name="Orlova M."/>
            <person name="Belousova E."/>
            <person name="Roberts R.J."/>
        </authorList>
    </citation>
    <scope>NUCLEOTIDE SEQUENCE [LARGE SCALE GENOMIC DNA]</scope>
    <source>
        <strain evidence="9">D3</strain>
    </source>
</reference>
<dbReference type="Proteomes" id="UP000194798">
    <property type="component" value="Unassembled WGS sequence"/>
</dbReference>
<keyword evidence="5 7" id="KW-1133">Transmembrane helix</keyword>
<keyword evidence="6 7" id="KW-0472">Membrane</keyword>
<keyword evidence="4" id="KW-0378">Hydrolase</keyword>
<evidence type="ECO:0000256" key="3">
    <source>
        <dbReference type="ARBA" id="ARBA00022692"/>
    </source>
</evidence>
<evidence type="ECO:0000313" key="10">
    <source>
        <dbReference type="Proteomes" id="UP000194798"/>
    </source>
</evidence>
<evidence type="ECO:0000259" key="8">
    <source>
        <dbReference type="PROSITE" id="PS50885"/>
    </source>
</evidence>